<proteinExistence type="predicted"/>
<dbReference type="RefSeq" id="WP_183405459.1">
    <property type="nucleotide sequence ID" value="NZ_JACHGG010000010.1"/>
</dbReference>
<dbReference type="InterPro" id="IPR022074">
    <property type="entry name" value="DUF3626"/>
</dbReference>
<evidence type="ECO:0000313" key="1">
    <source>
        <dbReference type="EMBL" id="MBB6061254.1"/>
    </source>
</evidence>
<comment type="caution">
    <text evidence="1">The sequence shown here is derived from an EMBL/GenBank/DDBJ whole genome shotgun (WGS) entry which is preliminary data.</text>
</comment>
<dbReference type="Proteomes" id="UP000532746">
    <property type="component" value="Unassembled WGS sequence"/>
</dbReference>
<evidence type="ECO:0000313" key="2">
    <source>
        <dbReference type="Proteomes" id="UP000532746"/>
    </source>
</evidence>
<protein>
    <submittedName>
        <fullName evidence="1">Uncharacterized protein</fullName>
    </submittedName>
</protein>
<dbReference type="AlphaFoldDB" id="A0A7W9WCT5"/>
<sequence length="251" mass="28019">MPQLLPAGVQQHVQQQGAYWEAAIRGKLKPVMPPQMLESYLAQAAANMQRLLAPARPQLRIGGKDPLHQHEALRQILLSGRVQTQFETQHSGGAFNPVLRASLETELFGYAMDLDPKQRPVYGYLTPGDHEPPAEEGYGRLALRLRPEILSRTTVSIADTLDQAVLPAAYSCIPITSLIPNQSGWVYTHLLRMIHAAHVAEVEFHYVEAQFHGGVRLQDVECVVAWRLADVPADLQRLCQQAGLRIREFGR</sequence>
<reference evidence="1 2" key="1">
    <citation type="submission" date="2020-08" db="EMBL/GenBank/DDBJ databases">
        <title>Genomic Encyclopedia of Type Strains, Phase IV (KMG-IV): sequencing the most valuable type-strain genomes for metagenomic binning, comparative biology and taxonomic classification.</title>
        <authorList>
            <person name="Goeker M."/>
        </authorList>
    </citation>
    <scope>NUCLEOTIDE SEQUENCE [LARGE SCALE GENOMIC DNA]</scope>
    <source>
        <strain evidence="1 2">DSM 26718</strain>
    </source>
</reference>
<organism evidence="1 2">
    <name type="scientific">Hymenobacter luteus</name>
    <dbReference type="NCBI Taxonomy" id="1411122"/>
    <lineage>
        <taxon>Bacteria</taxon>
        <taxon>Pseudomonadati</taxon>
        <taxon>Bacteroidota</taxon>
        <taxon>Cytophagia</taxon>
        <taxon>Cytophagales</taxon>
        <taxon>Hymenobacteraceae</taxon>
        <taxon>Hymenobacter</taxon>
    </lineage>
</organism>
<gene>
    <name evidence="1" type="ORF">HNQ93_004133</name>
</gene>
<keyword evidence="2" id="KW-1185">Reference proteome</keyword>
<accession>A0A7W9WCT5</accession>
<name>A0A7W9WCT5_9BACT</name>
<dbReference type="EMBL" id="JACHGG010000010">
    <property type="protein sequence ID" value="MBB6061254.1"/>
    <property type="molecule type" value="Genomic_DNA"/>
</dbReference>
<dbReference type="Pfam" id="PF12294">
    <property type="entry name" value="DUF3626"/>
    <property type="match status" value="1"/>
</dbReference>